<protein>
    <recommendedName>
        <fullName evidence="7">Late embryogenesis abundant protein LEA-2 subgroup domain-containing protein</fullName>
    </recommendedName>
</protein>
<keyword evidence="2 6" id="KW-0812">Transmembrane</keyword>
<dbReference type="Proteomes" id="UP000317650">
    <property type="component" value="Chromosome 8"/>
</dbReference>
<evidence type="ECO:0000256" key="6">
    <source>
        <dbReference type="SAM" id="Phobius"/>
    </source>
</evidence>
<dbReference type="AlphaFoldDB" id="A0A4S8K3P1"/>
<feature type="compositionally biased region" description="Basic residues" evidence="5">
    <location>
        <begin position="22"/>
        <end position="32"/>
    </location>
</feature>
<feature type="domain" description="Late embryogenesis abundant protein LEA-2 subgroup" evidence="7">
    <location>
        <begin position="100"/>
        <end position="194"/>
    </location>
</feature>
<feature type="transmembrane region" description="Helical" evidence="6">
    <location>
        <begin position="41"/>
        <end position="64"/>
    </location>
</feature>
<keyword evidence="3 6" id="KW-1133">Transmembrane helix</keyword>
<dbReference type="PANTHER" id="PTHR31415:SF9">
    <property type="entry name" value="OS05G0367900 PROTEIN"/>
    <property type="match status" value="1"/>
</dbReference>
<keyword evidence="9" id="KW-1185">Reference proteome</keyword>
<feature type="transmembrane region" description="Helical" evidence="6">
    <location>
        <begin position="76"/>
        <end position="103"/>
    </location>
</feature>
<dbReference type="GO" id="GO:0098542">
    <property type="term" value="P:defense response to other organism"/>
    <property type="evidence" value="ECO:0007669"/>
    <property type="project" value="InterPro"/>
</dbReference>
<dbReference type="PANTHER" id="PTHR31415">
    <property type="entry name" value="OS05G0367900 PROTEIN"/>
    <property type="match status" value="1"/>
</dbReference>
<dbReference type="GO" id="GO:0009506">
    <property type="term" value="C:plasmodesma"/>
    <property type="evidence" value="ECO:0007669"/>
    <property type="project" value="TreeGrafter"/>
</dbReference>
<keyword evidence="4 6" id="KW-0472">Membrane</keyword>
<dbReference type="InterPro" id="IPR004864">
    <property type="entry name" value="LEA_2"/>
</dbReference>
<gene>
    <name evidence="8" type="ORF">C4D60_Mb08t14290</name>
</gene>
<dbReference type="InterPro" id="IPR044839">
    <property type="entry name" value="NDR1-like"/>
</dbReference>
<comment type="caution">
    <text evidence="8">The sequence shown here is derived from an EMBL/GenBank/DDBJ whole genome shotgun (WGS) entry which is preliminary data.</text>
</comment>
<dbReference type="Pfam" id="PF03168">
    <property type="entry name" value="LEA_2"/>
    <property type="match status" value="1"/>
</dbReference>
<evidence type="ECO:0000313" key="9">
    <source>
        <dbReference type="Proteomes" id="UP000317650"/>
    </source>
</evidence>
<sequence length="229" mass="24625">MSEAHHSPSPPRKMHDDDGHGKPHKPMLHRYGPSHHHPGRLALFVLLLLLLLAGVTALVVYLVYRPSRPRFSVTSAAIYSLSNATTVAPVAAISSAMQFTLLIRNPNDRSSISYERLATYATYRGQPITLPAPLPPLFQERDSEVSVSPLLGGSPVPVSGDVAAGLATDQAYGVVALRLVVLGRLRFKSGPFHSGWHSMYVRCDVLAGLKTGVPGQVPLLGTPVCDVDI</sequence>
<evidence type="ECO:0000256" key="1">
    <source>
        <dbReference type="ARBA" id="ARBA00004167"/>
    </source>
</evidence>
<evidence type="ECO:0000256" key="2">
    <source>
        <dbReference type="ARBA" id="ARBA00022692"/>
    </source>
</evidence>
<feature type="region of interest" description="Disordered" evidence="5">
    <location>
        <begin position="1"/>
        <end position="32"/>
    </location>
</feature>
<dbReference type="GO" id="GO:0005886">
    <property type="term" value="C:plasma membrane"/>
    <property type="evidence" value="ECO:0007669"/>
    <property type="project" value="TreeGrafter"/>
</dbReference>
<organism evidence="8 9">
    <name type="scientific">Musa balbisiana</name>
    <name type="common">Banana</name>
    <dbReference type="NCBI Taxonomy" id="52838"/>
    <lineage>
        <taxon>Eukaryota</taxon>
        <taxon>Viridiplantae</taxon>
        <taxon>Streptophyta</taxon>
        <taxon>Embryophyta</taxon>
        <taxon>Tracheophyta</taxon>
        <taxon>Spermatophyta</taxon>
        <taxon>Magnoliopsida</taxon>
        <taxon>Liliopsida</taxon>
        <taxon>Zingiberales</taxon>
        <taxon>Musaceae</taxon>
        <taxon>Musa</taxon>
    </lineage>
</organism>
<evidence type="ECO:0000256" key="5">
    <source>
        <dbReference type="SAM" id="MobiDB-lite"/>
    </source>
</evidence>
<name>A0A4S8K3P1_MUSBA</name>
<dbReference type="EMBL" id="PYDT01000002">
    <property type="protein sequence ID" value="THU69427.1"/>
    <property type="molecule type" value="Genomic_DNA"/>
</dbReference>
<evidence type="ECO:0000259" key="7">
    <source>
        <dbReference type="Pfam" id="PF03168"/>
    </source>
</evidence>
<proteinExistence type="predicted"/>
<evidence type="ECO:0000256" key="4">
    <source>
        <dbReference type="ARBA" id="ARBA00023136"/>
    </source>
</evidence>
<comment type="subcellular location">
    <subcellularLocation>
        <location evidence="1">Membrane</location>
        <topology evidence="1">Single-pass membrane protein</topology>
    </subcellularLocation>
</comment>
<reference evidence="8 9" key="1">
    <citation type="journal article" date="2019" name="Nat. Plants">
        <title>Genome sequencing of Musa balbisiana reveals subgenome evolution and function divergence in polyploid bananas.</title>
        <authorList>
            <person name="Yao X."/>
        </authorList>
    </citation>
    <scope>NUCLEOTIDE SEQUENCE [LARGE SCALE GENOMIC DNA]</scope>
    <source>
        <strain evidence="9">cv. DH-PKW</strain>
        <tissue evidence="8">Leaves</tissue>
    </source>
</reference>
<evidence type="ECO:0000256" key="3">
    <source>
        <dbReference type="ARBA" id="ARBA00022989"/>
    </source>
</evidence>
<accession>A0A4S8K3P1</accession>
<evidence type="ECO:0000313" key="8">
    <source>
        <dbReference type="EMBL" id="THU69427.1"/>
    </source>
</evidence>